<protein>
    <recommendedName>
        <fullName evidence="4">Transposase</fullName>
    </recommendedName>
</protein>
<feature type="compositionally biased region" description="Polar residues" evidence="1">
    <location>
        <begin position="228"/>
        <end position="244"/>
    </location>
</feature>
<keyword evidence="3" id="KW-1185">Reference proteome</keyword>
<dbReference type="Proteomes" id="UP001562354">
    <property type="component" value="Unassembled WGS sequence"/>
</dbReference>
<dbReference type="InterPro" id="IPR009057">
    <property type="entry name" value="Homeodomain-like_sf"/>
</dbReference>
<feature type="region of interest" description="Disordered" evidence="1">
    <location>
        <begin position="213"/>
        <end position="271"/>
    </location>
</feature>
<feature type="compositionally biased region" description="Low complexity" evidence="1">
    <location>
        <begin position="163"/>
        <end position="190"/>
    </location>
</feature>
<reference evidence="2 3" key="1">
    <citation type="submission" date="2024-07" db="EMBL/GenBank/DDBJ databases">
        <title>Draft sequence of the Neodothiora populina.</title>
        <authorList>
            <person name="Drown D.D."/>
            <person name="Schuette U.S."/>
            <person name="Buechlein A.B."/>
            <person name="Rusch D.R."/>
            <person name="Winton L.W."/>
            <person name="Adams G.A."/>
        </authorList>
    </citation>
    <scope>NUCLEOTIDE SEQUENCE [LARGE SCALE GENOMIC DNA]</scope>
    <source>
        <strain evidence="2 3">CPC 39397</strain>
    </source>
</reference>
<feature type="region of interest" description="Disordered" evidence="1">
    <location>
        <begin position="138"/>
        <end position="196"/>
    </location>
</feature>
<dbReference type="GeneID" id="95976706"/>
<organism evidence="2 3">
    <name type="scientific">Neodothiora populina</name>
    <dbReference type="NCBI Taxonomy" id="2781224"/>
    <lineage>
        <taxon>Eukaryota</taxon>
        <taxon>Fungi</taxon>
        <taxon>Dikarya</taxon>
        <taxon>Ascomycota</taxon>
        <taxon>Pezizomycotina</taxon>
        <taxon>Dothideomycetes</taxon>
        <taxon>Dothideomycetidae</taxon>
        <taxon>Dothideales</taxon>
        <taxon>Dothioraceae</taxon>
        <taxon>Neodothiora</taxon>
    </lineage>
</organism>
<feature type="compositionally biased region" description="Low complexity" evidence="1">
    <location>
        <begin position="245"/>
        <end position="270"/>
    </location>
</feature>
<sequence>MSHRQVYYERLGRVLLSSLYTSLLATWQGLAAMVTEEDNATIERMITEGKSAISIRAAVPSVSRTNVYLKISKFKKHGTVGRVQTKTLGRPRIMGEGVDNFIKGLLAVKPNMELEEMRKHMQTQLHMTVSMSTISRAITRAGVNNGRPLRTRNSASGRRRVSEGAAASSSSAAAQQDHQLDPQQQQQQPDSNEMTESHIPLSAHTTQDLSHIENDHTLDGDDEDVSWGQMQSDTSSPTTTNRLRQTPQQQHPLHQQQQQLQMQQQHQQQQNDLQAIDPLLAQAYSTPAAAAYQSIYPDLSKSGQQQAALAGVGMGLGGSPAGLDIYRSPYAPVVD</sequence>
<dbReference type="EMBL" id="JBFMKM010000012">
    <property type="protein sequence ID" value="KAL1302633.1"/>
    <property type="molecule type" value="Genomic_DNA"/>
</dbReference>
<evidence type="ECO:0008006" key="4">
    <source>
        <dbReference type="Google" id="ProtNLM"/>
    </source>
</evidence>
<comment type="caution">
    <text evidence="2">The sequence shown here is derived from an EMBL/GenBank/DDBJ whole genome shotgun (WGS) entry which is preliminary data.</text>
</comment>
<dbReference type="RefSeq" id="XP_069198909.1">
    <property type="nucleotide sequence ID" value="XM_069342410.1"/>
</dbReference>
<accession>A0ABR3P9N8</accession>
<gene>
    <name evidence="2" type="ORF">AAFC00_003004</name>
</gene>
<name>A0ABR3P9N8_9PEZI</name>
<proteinExistence type="predicted"/>
<evidence type="ECO:0000313" key="2">
    <source>
        <dbReference type="EMBL" id="KAL1302633.1"/>
    </source>
</evidence>
<evidence type="ECO:0000313" key="3">
    <source>
        <dbReference type="Proteomes" id="UP001562354"/>
    </source>
</evidence>
<dbReference type="SUPFAM" id="SSF46689">
    <property type="entry name" value="Homeodomain-like"/>
    <property type="match status" value="1"/>
</dbReference>
<evidence type="ECO:0000256" key="1">
    <source>
        <dbReference type="SAM" id="MobiDB-lite"/>
    </source>
</evidence>